<evidence type="ECO:0000313" key="1">
    <source>
        <dbReference type="EMBL" id="GMR50762.1"/>
    </source>
</evidence>
<dbReference type="AlphaFoldDB" id="A0AAN5CUD4"/>
<keyword evidence="2" id="KW-1185">Reference proteome</keyword>
<organism evidence="1 2">
    <name type="scientific">Pristionchus mayeri</name>
    <dbReference type="NCBI Taxonomy" id="1317129"/>
    <lineage>
        <taxon>Eukaryota</taxon>
        <taxon>Metazoa</taxon>
        <taxon>Ecdysozoa</taxon>
        <taxon>Nematoda</taxon>
        <taxon>Chromadorea</taxon>
        <taxon>Rhabditida</taxon>
        <taxon>Rhabditina</taxon>
        <taxon>Diplogasteromorpha</taxon>
        <taxon>Diplogasteroidea</taxon>
        <taxon>Neodiplogasteridae</taxon>
        <taxon>Pristionchus</taxon>
    </lineage>
</organism>
<name>A0AAN5CUD4_9BILA</name>
<dbReference type="EMBL" id="BTRK01000004">
    <property type="protein sequence ID" value="GMR50762.1"/>
    <property type="molecule type" value="Genomic_DNA"/>
</dbReference>
<dbReference type="Proteomes" id="UP001328107">
    <property type="component" value="Unassembled WGS sequence"/>
</dbReference>
<reference evidence="2" key="1">
    <citation type="submission" date="2022-10" db="EMBL/GenBank/DDBJ databases">
        <title>Genome assembly of Pristionchus species.</title>
        <authorList>
            <person name="Yoshida K."/>
            <person name="Sommer R.J."/>
        </authorList>
    </citation>
    <scope>NUCLEOTIDE SEQUENCE [LARGE SCALE GENOMIC DNA]</scope>
    <source>
        <strain evidence="2">RS5460</strain>
    </source>
</reference>
<protein>
    <submittedName>
        <fullName evidence="1">Uncharacterized protein</fullName>
    </submittedName>
</protein>
<proteinExistence type="predicted"/>
<comment type="caution">
    <text evidence="1">The sequence shown here is derived from an EMBL/GenBank/DDBJ whole genome shotgun (WGS) entry which is preliminary data.</text>
</comment>
<gene>
    <name evidence="1" type="ORF">PMAYCL1PPCAC_20957</name>
</gene>
<evidence type="ECO:0000313" key="2">
    <source>
        <dbReference type="Proteomes" id="UP001328107"/>
    </source>
</evidence>
<sequence>MIYISLIQNMSRSRSPMLEDDDDFYLDDIPDDTEDIKREEKMMTLENLPDDLLMKLIKLSGVSSRSTLKLVSKAMERRMLALRPIDSVKFEAWKGSYSITINSREQSVDSSQIPHLLLTLNKWSGYTRIVSCIIEINDQSEADSEVIAALLQF</sequence>
<accession>A0AAN5CUD4</accession>
<feature type="non-terminal residue" evidence="1">
    <location>
        <position position="153"/>
    </location>
</feature>